<dbReference type="EMBL" id="HBUE01117690">
    <property type="protein sequence ID" value="CAG6491040.1"/>
    <property type="molecule type" value="Transcribed_RNA"/>
</dbReference>
<proteinExistence type="predicted"/>
<organism evidence="1">
    <name type="scientific">Culex pipiens</name>
    <name type="common">House mosquito</name>
    <dbReference type="NCBI Taxonomy" id="7175"/>
    <lineage>
        <taxon>Eukaryota</taxon>
        <taxon>Metazoa</taxon>
        <taxon>Ecdysozoa</taxon>
        <taxon>Arthropoda</taxon>
        <taxon>Hexapoda</taxon>
        <taxon>Insecta</taxon>
        <taxon>Pterygota</taxon>
        <taxon>Neoptera</taxon>
        <taxon>Endopterygota</taxon>
        <taxon>Diptera</taxon>
        <taxon>Nematocera</taxon>
        <taxon>Culicoidea</taxon>
        <taxon>Culicidae</taxon>
        <taxon>Culicinae</taxon>
        <taxon>Culicini</taxon>
        <taxon>Culex</taxon>
        <taxon>Culex</taxon>
    </lineage>
</organism>
<dbReference type="AlphaFoldDB" id="A0A8D8G1J4"/>
<reference evidence="1" key="1">
    <citation type="submission" date="2021-05" db="EMBL/GenBank/DDBJ databases">
        <authorList>
            <person name="Alioto T."/>
            <person name="Alioto T."/>
            <person name="Gomez Garrido J."/>
        </authorList>
    </citation>
    <scope>NUCLEOTIDE SEQUENCE</scope>
</reference>
<sequence>MKRVYLWKIRWRNKSTLQSSRECYLPVQRPVVDCDNPVLSCRMQFPSLISVDGFVSGLHAGSGSMDVQLALLVPTGRRLDYSPSLSGGPALAYATDPTLKVRPEGGRPLD</sequence>
<accession>A0A8D8G1J4</accession>
<protein>
    <submittedName>
        <fullName evidence="1">(northern house mosquito) hypothetical protein</fullName>
    </submittedName>
</protein>
<name>A0A8D8G1J4_CULPI</name>
<evidence type="ECO:0000313" key="1">
    <source>
        <dbReference type="EMBL" id="CAG6491040.1"/>
    </source>
</evidence>